<evidence type="ECO:0000259" key="2">
    <source>
        <dbReference type="Pfam" id="PF00857"/>
    </source>
</evidence>
<name>A0A058ZM46_9RHOB</name>
<dbReference type="STRING" id="1461693.ATO10_07091"/>
<protein>
    <submittedName>
        <fullName evidence="3">Isochorismatase</fullName>
    </submittedName>
</protein>
<dbReference type="PANTHER" id="PTHR43540">
    <property type="entry name" value="PEROXYUREIDOACRYLATE/UREIDOACRYLATE AMIDOHYDROLASE-RELATED"/>
    <property type="match status" value="1"/>
</dbReference>
<reference evidence="3 4" key="1">
    <citation type="submission" date="2013-04" db="EMBL/GenBank/DDBJ databases">
        <title>Shimia sp. 22II-S11-Z10 Genome Sequencing.</title>
        <authorList>
            <person name="Lai Q."/>
            <person name="Li G."/>
            <person name="Shao Z."/>
        </authorList>
    </citation>
    <scope>NUCLEOTIDE SEQUENCE [LARGE SCALE GENOMIC DNA]</scope>
    <source>
        <strain evidence="4">22II-S11-Z10</strain>
    </source>
</reference>
<keyword evidence="1" id="KW-0378">Hydrolase</keyword>
<dbReference type="Proteomes" id="UP000024836">
    <property type="component" value="Unassembled WGS sequence"/>
</dbReference>
<dbReference type="AlphaFoldDB" id="A0A058ZM46"/>
<dbReference type="InterPro" id="IPR000868">
    <property type="entry name" value="Isochorismatase-like_dom"/>
</dbReference>
<dbReference type="InterPro" id="IPR050272">
    <property type="entry name" value="Isochorismatase-like_hydrls"/>
</dbReference>
<dbReference type="Gene3D" id="3.40.50.850">
    <property type="entry name" value="Isochorismatase-like"/>
    <property type="match status" value="1"/>
</dbReference>
<dbReference type="EMBL" id="AQQY01000003">
    <property type="protein sequence ID" value="KCV82689.1"/>
    <property type="molecule type" value="Genomic_DNA"/>
</dbReference>
<dbReference type="eggNOG" id="COG1335">
    <property type="taxonomic scope" value="Bacteria"/>
</dbReference>
<feature type="domain" description="Isochorismatase-like" evidence="2">
    <location>
        <begin position="4"/>
        <end position="150"/>
    </location>
</feature>
<dbReference type="Pfam" id="PF00857">
    <property type="entry name" value="Isochorismatase"/>
    <property type="match status" value="1"/>
</dbReference>
<dbReference type="InterPro" id="IPR036380">
    <property type="entry name" value="Isochorismatase-like_sf"/>
</dbReference>
<accession>A0A058ZM46</accession>
<evidence type="ECO:0000313" key="4">
    <source>
        <dbReference type="Proteomes" id="UP000024836"/>
    </source>
</evidence>
<organism evidence="3 4">
    <name type="scientific">Actibacterium atlanticum</name>
    <dbReference type="NCBI Taxonomy" id="1461693"/>
    <lineage>
        <taxon>Bacteria</taxon>
        <taxon>Pseudomonadati</taxon>
        <taxon>Pseudomonadota</taxon>
        <taxon>Alphaproteobacteria</taxon>
        <taxon>Rhodobacterales</taxon>
        <taxon>Roseobacteraceae</taxon>
        <taxon>Actibacterium</taxon>
    </lineage>
</organism>
<dbReference type="OrthoDB" id="9794942at2"/>
<sequence>MTHSALILVDIQNDYFPSYAGAKMPLPDMDAAAENAAKLLAAARSNGTLVVHVRHIAAPETIPFFLPDTPGSETHASVAPQPGETVVQKHAINSFQNTNLESMLKEAQISDVTVCGAMSHVCIDGTVRAASDMGYAVTVAEDACAAPDVTYNGVDVPAKQVHATIMAPLAMAYAQVLSTQECL</sequence>
<dbReference type="PANTHER" id="PTHR43540:SF1">
    <property type="entry name" value="ISOCHORISMATASE HYDROLASE"/>
    <property type="match status" value="1"/>
</dbReference>
<comment type="caution">
    <text evidence="3">The sequence shown here is derived from an EMBL/GenBank/DDBJ whole genome shotgun (WGS) entry which is preliminary data.</text>
</comment>
<dbReference type="GO" id="GO:0016787">
    <property type="term" value="F:hydrolase activity"/>
    <property type="evidence" value="ECO:0007669"/>
    <property type="project" value="UniProtKB-KW"/>
</dbReference>
<dbReference type="SUPFAM" id="SSF52499">
    <property type="entry name" value="Isochorismatase-like hydrolases"/>
    <property type="match status" value="1"/>
</dbReference>
<evidence type="ECO:0000256" key="1">
    <source>
        <dbReference type="ARBA" id="ARBA00022801"/>
    </source>
</evidence>
<keyword evidence="4" id="KW-1185">Reference proteome</keyword>
<dbReference type="PATRIC" id="fig|1461693.3.peg.1446"/>
<evidence type="ECO:0000313" key="3">
    <source>
        <dbReference type="EMBL" id="KCV82689.1"/>
    </source>
</evidence>
<dbReference type="RefSeq" id="WP_035249794.1">
    <property type="nucleotide sequence ID" value="NZ_AQQY01000003.1"/>
</dbReference>
<proteinExistence type="predicted"/>
<dbReference type="CDD" id="cd01014">
    <property type="entry name" value="nicotinamidase_related"/>
    <property type="match status" value="1"/>
</dbReference>
<gene>
    <name evidence="3" type="ORF">ATO10_07091</name>
</gene>